<reference evidence="1 2" key="1">
    <citation type="submission" date="2024-04" db="EMBL/GenBank/DDBJ databases">
        <title>Genome sequencing and assembly of rice foliar adapted Chryseobacterium endophyticum OsEnb-ALM-A6.</title>
        <authorList>
            <person name="Kumar S."/>
            <person name="Javed M."/>
            <person name="Chouhan V."/>
            <person name="Charishma K."/>
            <person name="Patel A."/>
            <person name="Kumar M."/>
            <person name="Sahu K.P."/>
            <person name="Kumar A."/>
        </authorList>
    </citation>
    <scope>NUCLEOTIDE SEQUENCE [LARGE SCALE GENOMIC DNA]</scope>
    <source>
        <strain evidence="1 2">OsEnb-ALM-A6</strain>
    </source>
</reference>
<keyword evidence="2" id="KW-1185">Reference proteome</keyword>
<dbReference type="AlphaFoldDB" id="A0AAU6WM96"/>
<sequence>MKKIFVKQIQIILLQSIEASFKADLYQSYKEELKESRNFFSINQPNYEMFLKDLKESLKVILNNTSKIELLSFFPQEDLAPGISNEELIPYFMLLWSSFFSNENWKDEDYKDISFEMDYKEF</sequence>
<dbReference type="Proteomes" id="UP001463665">
    <property type="component" value="Chromosome"/>
</dbReference>
<accession>A0AAU6WM96</accession>
<evidence type="ECO:0000313" key="2">
    <source>
        <dbReference type="Proteomes" id="UP001463665"/>
    </source>
</evidence>
<name>A0AAU6WM96_9FLAO</name>
<dbReference type="EMBL" id="CP154834">
    <property type="protein sequence ID" value="XAO73708.1"/>
    <property type="molecule type" value="Genomic_DNA"/>
</dbReference>
<evidence type="ECO:0000313" key="1">
    <source>
        <dbReference type="EMBL" id="XAO73708.1"/>
    </source>
</evidence>
<protein>
    <submittedName>
        <fullName evidence="1">Uncharacterized protein</fullName>
    </submittedName>
</protein>
<proteinExistence type="predicted"/>
<organism evidence="1 2">
    <name type="scientific">Chryseobacterium endophyticum</name>
    <dbReference type="NCBI Taxonomy" id="1854762"/>
    <lineage>
        <taxon>Bacteria</taxon>
        <taxon>Pseudomonadati</taxon>
        <taxon>Bacteroidota</taxon>
        <taxon>Flavobacteriia</taxon>
        <taxon>Flavobacteriales</taxon>
        <taxon>Weeksellaceae</taxon>
        <taxon>Chryseobacterium group</taxon>
        <taxon>Chryseobacterium</taxon>
    </lineage>
</organism>
<gene>
    <name evidence="1" type="ORF">AAFP95_18610</name>
</gene>
<dbReference type="RefSeq" id="WP_345766114.1">
    <property type="nucleotide sequence ID" value="NZ_CP154834.1"/>
</dbReference>